<reference evidence="3" key="1">
    <citation type="submission" date="2020-02" db="EMBL/GenBank/DDBJ databases">
        <authorList>
            <person name="Meier V. D."/>
        </authorList>
    </citation>
    <scope>NUCLEOTIDE SEQUENCE</scope>
    <source>
        <strain evidence="3">AVDCRST_MAG58</strain>
    </source>
</reference>
<dbReference type="EMBL" id="CADCVF010000066">
    <property type="protein sequence ID" value="CAA9464268.1"/>
    <property type="molecule type" value="Genomic_DNA"/>
</dbReference>
<protein>
    <submittedName>
        <fullName evidence="3">Xylose isomerase</fullName>
        <ecNumber evidence="3">5.3.1.5</ecNumber>
    </submittedName>
</protein>
<dbReference type="SUPFAM" id="SSF51658">
    <property type="entry name" value="Xylose isomerase-like"/>
    <property type="match status" value="1"/>
</dbReference>
<name>A0A6J4R4Y8_9ACTN</name>
<dbReference type="InterPro" id="IPR050417">
    <property type="entry name" value="Sugar_Epim/Isomerase"/>
</dbReference>
<proteinExistence type="predicted"/>
<evidence type="ECO:0000259" key="2">
    <source>
        <dbReference type="Pfam" id="PF01261"/>
    </source>
</evidence>
<dbReference type="GO" id="GO:0009045">
    <property type="term" value="F:xylose isomerase activity"/>
    <property type="evidence" value="ECO:0007669"/>
    <property type="project" value="UniProtKB-EC"/>
</dbReference>
<evidence type="ECO:0000313" key="3">
    <source>
        <dbReference type="EMBL" id="CAA9464268.1"/>
    </source>
</evidence>
<feature type="domain" description="Xylose isomerase-like TIM barrel" evidence="2">
    <location>
        <begin position="54"/>
        <end position="271"/>
    </location>
</feature>
<dbReference type="PANTHER" id="PTHR43489">
    <property type="entry name" value="ISOMERASE"/>
    <property type="match status" value="1"/>
</dbReference>
<gene>
    <name evidence="3" type="ORF">AVDCRST_MAG58-3064</name>
</gene>
<organism evidence="3">
    <name type="scientific">uncultured Rubrobacteraceae bacterium</name>
    <dbReference type="NCBI Taxonomy" id="349277"/>
    <lineage>
        <taxon>Bacteria</taxon>
        <taxon>Bacillati</taxon>
        <taxon>Actinomycetota</taxon>
        <taxon>Rubrobacteria</taxon>
        <taxon>Rubrobacterales</taxon>
        <taxon>Rubrobacteraceae</taxon>
        <taxon>environmental samples</taxon>
    </lineage>
</organism>
<sequence length="360" mass="40236">MIKNSVGIWAFGPAVTRFVPPGYHNEVADEPMVEKTERVAGGLNDILEGLEYHFPGEINEDNADEVLRVLAAHEMDLPVIAAGLHPDPTYALGAFVNPDDALRRQGIDTLTRGIDLCSEIGANFIIWPGAEGYNYTFQRPYAEIWRRFVEGVAELTDHANEKGVKVFLEHKNSEPAMKILMQNIGMTLFTIQKVNALGVDTTNLMVNMDWQHLIMNGENLAEYADLLASEHKLGHQHGNDGWGTFDDDNVVGTNFFMQTLELAQTLQDTGYGEEGEIIGFDLYPYTEDQVAAVRRAILQWEFLWDLARTIDRDAMREAKNRADALAGQEAVYAALGMAEGYEDEVVRRRKEARASRGSEA</sequence>
<dbReference type="InterPro" id="IPR013022">
    <property type="entry name" value="Xyl_isomerase-like_TIM-brl"/>
</dbReference>
<keyword evidence="1 3" id="KW-0413">Isomerase</keyword>
<dbReference type="Gene3D" id="3.20.20.150">
    <property type="entry name" value="Divalent-metal-dependent TIM barrel enzymes"/>
    <property type="match status" value="1"/>
</dbReference>
<accession>A0A6J4R4Y8</accession>
<evidence type="ECO:0000256" key="1">
    <source>
        <dbReference type="ARBA" id="ARBA00023235"/>
    </source>
</evidence>
<dbReference type="PANTHER" id="PTHR43489:SF7">
    <property type="entry name" value="3-DEHYDRO-D-GULOSIDE 4-EPIMERASE-RELATED"/>
    <property type="match status" value="1"/>
</dbReference>
<dbReference type="InterPro" id="IPR036237">
    <property type="entry name" value="Xyl_isomerase-like_sf"/>
</dbReference>
<dbReference type="EC" id="5.3.1.5" evidence="3"/>
<dbReference type="Pfam" id="PF01261">
    <property type="entry name" value="AP_endonuc_2"/>
    <property type="match status" value="1"/>
</dbReference>
<dbReference type="AlphaFoldDB" id="A0A6J4R4Y8"/>